<protein>
    <recommendedName>
        <fullName evidence="1">F-box domain-containing protein</fullName>
    </recommendedName>
</protein>
<dbReference type="Pfam" id="PF00646">
    <property type="entry name" value="F-box"/>
    <property type="match status" value="1"/>
</dbReference>
<evidence type="ECO:0000313" key="2">
    <source>
        <dbReference type="EMBL" id="KAF9602561.1"/>
    </source>
</evidence>
<dbReference type="Proteomes" id="UP000631114">
    <property type="component" value="Unassembled WGS sequence"/>
</dbReference>
<dbReference type="AlphaFoldDB" id="A0A835LX09"/>
<sequence>MTSSGKIINDRMPNIDLEIIPSQMGFLKGMKSGIVGRTGSGKSRLKQTVLCLDEPTAARHILLIKEVRYHPLDFYTASLTLPSSLRILLISTGTSSYVYLLDHVNQISFEFFTSCPSVYSLIAFRILALICCVGFGQGHLPRLLDCFLTFGGYTRLLIFDMDDGTITISLPCGRKFGYLEGPFWVMPNCEPQVKKEVPKVGNYKTEIIKESWNDLPAELLELVISSLFLGDCIRFRLTCKSLIFITPQMRPNPPLTQCESRCQRIPWLMSLQKNNSD</sequence>
<name>A0A835LX09_9MAGN</name>
<keyword evidence="3" id="KW-1185">Reference proteome</keyword>
<accession>A0A835LX09</accession>
<dbReference type="InterPro" id="IPR001810">
    <property type="entry name" value="F-box_dom"/>
</dbReference>
<proteinExistence type="predicted"/>
<feature type="domain" description="F-box" evidence="1">
    <location>
        <begin position="212"/>
        <end position="242"/>
    </location>
</feature>
<dbReference type="InterPro" id="IPR027417">
    <property type="entry name" value="P-loop_NTPase"/>
</dbReference>
<gene>
    <name evidence="2" type="ORF">IFM89_029860</name>
</gene>
<organism evidence="2 3">
    <name type="scientific">Coptis chinensis</name>
    <dbReference type="NCBI Taxonomy" id="261450"/>
    <lineage>
        <taxon>Eukaryota</taxon>
        <taxon>Viridiplantae</taxon>
        <taxon>Streptophyta</taxon>
        <taxon>Embryophyta</taxon>
        <taxon>Tracheophyta</taxon>
        <taxon>Spermatophyta</taxon>
        <taxon>Magnoliopsida</taxon>
        <taxon>Ranunculales</taxon>
        <taxon>Ranunculaceae</taxon>
        <taxon>Coptidoideae</taxon>
        <taxon>Coptis</taxon>
    </lineage>
</organism>
<evidence type="ECO:0000313" key="3">
    <source>
        <dbReference type="Proteomes" id="UP000631114"/>
    </source>
</evidence>
<evidence type="ECO:0000259" key="1">
    <source>
        <dbReference type="Pfam" id="PF00646"/>
    </source>
</evidence>
<dbReference type="EMBL" id="JADFTS010000006">
    <property type="protein sequence ID" value="KAF9602561.1"/>
    <property type="molecule type" value="Genomic_DNA"/>
</dbReference>
<dbReference type="SUPFAM" id="SSF52540">
    <property type="entry name" value="P-loop containing nucleoside triphosphate hydrolases"/>
    <property type="match status" value="1"/>
</dbReference>
<reference evidence="2 3" key="1">
    <citation type="submission" date="2020-10" db="EMBL/GenBank/DDBJ databases">
        <title>The Coptis chinensis genome and diversification of protoberbering-type alkaloids.</title>
        <authorList>
            <person name="Wang B."/>
            <person name="Shu S."/>
            <person name="Song C."/>
            <person name="Liu Y."/>
        </authorList>
    </citation>
    <scope>NUCLEOTIDE SEQUENCE [LARGE SCALE GENOMIC DNA]</scope>
    <source>
        <strain evidence="2">HL-2020</strain>
        <tissue evidence="2">Leaf</tissue>
    </source>
</reference>
<comment type="caution">
    <text evidence="2">The sequence shown here is derived from an EMBL/GenBank/DDBJ whole genome shotgun (WGS) entry which is preliminary data.</text>
</comment>